<feature type="region of interest" description="Disordered" evidence="1">
    <location>
        <begin position="259"/>
        <end position="308"/>
    </location>
</feature>
<dbReference type="STRING" id="2316362.A0A4Q2DFQ8"/>
<keyword evidence="3" id="KW-1185">Reference proteome</keyword>
<feature type="compositionally biased region" description="Basic and acidic residues" evidence="1">
    <location>
        <begin position="436"/>
        <end position="448"/>
    </location>
</feature>
<evidence type="ECO:0000313" key="3">
    <source>
        <dbReference type="Proteomes" id="UP000290288"/>
    </source>
</evidence>
<organism evidence="2 3">
    <name type="scientific">Candolleomyces aberdarensis</name>
    <dbReference type="NCBI Taxonomy" id="2316362"/>
    <lineage>
        <taxon>Eukaryota</taxon>
        <taxon>Fungi</taxon>
        <taxon>Dikarya</taxon>
        <taxon>Basidiomycota</taxon>
        <taxon>Agaricomycotina</taxon>
        <taxon>Agaricomycetes</taxon>
        <taxon>Agaricomycetidae</taxon>
        <taxon>Agaricales</taxon>
        <taxon>Agaricineae</taxon>
        <taxon>Psathyrellaceae</taxon>
        <taxon>Candolleomyces</taxon>
    </lineage>
</organism>
<dbReference type="AlphaFoldDB" id="A0A4Q2DFQ8"/>
<accession>A0A4Q2DFQ8</accession>
<feature type="compositionally biased region" description="Low complexity" evidence="1">
    <location>
        <begin position="450"/>
        <end position="464"/>
    </location>
</feature>
<dbReference type="EMBL" id="SDEE01000251">
    <property type="protein sequence ID" value="RXW18650.1"/>
    <property type="molecule type" value="Genomic_DNA"/>
</dbReference>
<dbReference type="SUPFAM" id="SSF52540">
    <property type="entry name" value="P-loop containing nucleoside triphosphate hydrolases"/>
    <property type="match status" value="1"/>
</dbReference>
<evidence type="ECO:0000256" key="1">
    <source>
        <dbReference type="SAM" id="MobiDB-lite"/>
    </source>
</evidence>
<reference evidence="2 3" key="1">
    <citation type="submission" date="2019-01" db="EMBL/GenBank/DDBJ databases">
        <title>Draft genome sequence of Psathyrella aberdarensis IHI B618.</title>
        <authorList>
            <person name="Buettner E."/>
            <person name="Kellner H."/>
        </authorList>
    </citation>
    <scope>NUCLEOTIDE SEQUENCE [LARGE SCALE GENOMIC DNA]</scope>
    <source>
        <strain evidence="2 3">IHI B618</strain>
    </source>
</reference>
<feature type="compositionally biased region" description="Basic and acidic residues" evidence="1">
    <location>
        <begin position="278"/>
        <end position="294"/>
    </location>
</feature>
<dbReference type="InterPro" id="IPR027417">
    <property type="entry name" value="P-loop_NTPase"/>
</dbReference>
<evidence type="ECO:0008006" key="4">
    <source>
        <dbReference type="Google" id="ProtNLM"/>
    </source>
</evidence>
<dbReference type="Proteomes" id="UP000290288">
    <property type="component" value="Unassembled WGS sequence"/>
</dbReference>
<dbReference type="OrthoDB" id="8954335at2759"/>
<proteinExistence type="predicted"/>
<feature type="region of interest" description="Disordered" evidence="1">
    <location>
        <begin position="388"/>
        <end position="422"/>
    </location>
</feature>
<name>A0A4Q2DFQ8_9AGAR</name>
<evidence type="ECO:0000313" key="2">
    <source>
        <dbReference type="EMBL" id="RXW18650.1"/>
    </source>
</evidence>
<gene>
    <name evidence="2" type="ORF">EST38_g7210</name>
</gene>
<sequence length="547" mass="60617">MQESYAAVYRRPWAASASATSSYPRAQAHTNIPKKDVWIAILGRSGSGKTSLVNQIIGSRSDGSKAPDYFEVGSGGSMNSCTKQIQVSPPIPLDDTRQLRLIDTVAFDNDDRTDYDVLVELSDHLSSLYRKKIVLNGVILLHRISDVRMGGSPKINFDMALKICGEEFYPNIVLMTTKWSKAGPTPVEVKREEDLKTNPRLFHPLLVGGGTYMRYDGTAESVWKAVEKLSRMEGKALHLQKELVDLEYPLDITEAGTHATFASRRGSRVPSPEPTEESAGKGRQDGGAHERVSGFEHPTTFPGPQILGGTELPGVSHIPLPLETATGSVEVQDGVSEEELQTARPGPHPSFKMMPEVTHFQPYSLDKCQPALQERYQQTIRESRELKEMTRVSSQWDHPGSIPMPLPRPARSKGVGVSLEAEESRQAIQELLELEERRRGISHQDHPRSTSRSPSRPASPMSFSDEIASRKAPAPPIRYNATRWDDGHGFHAQVKNATMASGGWNVAQNMSFPNDGYYPRRPYATGSRSSSSCSFFPTRTLDMQVEY</sequence>
<feature type="region of interest" description="Disordered" evidence="1">
    <location>
        <begin position="436"/>
        <end position="472"/>
    </location>
</feature>
<comment type="caution">
    <text evidence="2">The sequence shown here is derived from an EMBL/GenBank/DDBJ whole genome shotgun (WGS) entry which is preliminary data.</text>
</comment>
<protein>
    <recommendedName>
        <fullName evidence="4">G domain-containing protein</fullName>
    </recommendedName>
</protein>
<dbReference type="CDD" id="cd00882">
    <property type="entry name" value="Ras_like_GTPase"/>
    <property type="match status" value="1"/>
</dbReference>
<dbReference type="Gene3D" id="3.40.50.300">
    <property type="entry name" value="P-loop containing nucleotide triphosphate hydrolases"/>
    <property type="match status" value="1"/>
</dbReference>